<dbReference type="EMBL" id="QZCW01000003">
    <property type="protein sequence ID" value="MCW5323041.1"/>
    <property type="molecule type" value="Genomic_DNA"/>
</dbReference>
<gene>
    <name evidence="1" type="ORF">D5039_18405</name>
</gene>
<reference evidence="2" key="1">
    <citation type="submission" date="2023-07" db="EMBL/GenBank/DDBJ databases">
        <title>Verminephrobacter genomes.</title>
        <authorList>
            <person name="Lund M.B."/>
        </authorList>
    </citation>
    <scope>NUCLEOTIDE SEQUENCE [LARGE SCALE GENOMIC DNA]</scope>
    <source>
        <strain evidence="2">AtM5-05</strain>
    </source>
</reference>
<organism evidence="1 2">
    <name type="scientific">Verminephrobacter aporrectodeae subsp. tuberculatae</name>
    <dbReference type="NCBI Taxonomy" id="1110392"/>
    <lineage>
        <taxon>Bacteria</taxon>
        <taxon>Pseudomonadati</taxon>
        <taxon>Pseudomonadota</taxon>
        <taxon>Betaproteobacteria</taxon>
        <taxon>Burkholderiales</taxon>
        <taxon>Comamonadaceae</taxon>
        <taxon>Verminephrobacter</taxon>
    </lineage>
</organism>
<evidence type="ECO:0000313" key="1">
    <source>
        <dbReference type="EMBL" id="MCW5323041.1"/>
    </source>
</evidence>
<comment type="caution">
    <text evidence="1">The sequence shown here is derived from an EMBL/GenBank/DDBJ whole genome shotgun (WGS) entry which is preliminary data.</text>
</comment>
<sequence>MIRLEAANSSTRAIYIGQSFIEDALVHGKFPRDSVTGPIEIPGSYAWEKPAKVVPEREHMDHWHISLWN</sequence>
<accession>A0ABT3KXI2</accession>
<dbReference type="Proteomes" id="UP001208935">
    <property type="component" value="Unassembled WGS sequence"/>
</dbReference>
<protein>
    <submittedName>
        <fullName evidence="1">Uncharacterized protein</fullName>
    </submittedName>
</protein>
<evidence type="ECO:0000313" key="2">
    <source>
        <dbReference type="Proteomes" id="UP001208935"/>
    </source>
</evidence>
<name>A0ABT3KXI2_9BURK</name>
<proteinExistence type="predicted"/>
<keyword evidence="2" id="KW-1185">Reference proteome</keyword>